<dbReference type="AlphaFoldDB" id="A0A5J6QQH0"/>
<gene>
    <name evidence="2" type="ORF">FXN65_22060</name>
</gene>
<keyword evidence="1" id="KW-0175">Coiled coil</keyword>
<proteinExistence type="predicted"/>
<keyword evidence="3" id="KW-1185">Reference proteome</keyword>
<name>A0A5J6QQH0_9GAMM</name>
<sequence>MIQPQPILPAVSDNEADSVLCDVQSTLDSLADMAKGLTQQKLETVKQQEGLEQRKALLQEKERILADKDEQLRLLEARLTREVSNLERNAEDNARALAERSTALKALAESVEARDRSTAKLAETLRLEKQRNDELAESLVRRAESLDEREAALNRKEDELAEKLKQLIAAKDRFRALVKAFNETVQFNNTLNAISSTALDDDQH</sequence>
<feature type="coiled-coil region" evidence="1">
    <location>
        <begin position="136"/>
        <end position="173"/>
    </location>
</feature>
<dbReference type="EMBL" id="CP043311">
    <property type="protein sequence ID" value="QEY64617.1"/>
    <property type="molecule type" value="Genomic_DNA"/>
</dbReference>
<accession>A0A5J6QQH0</accession>
<feature type="coiled-coil region" evidence="1">
    <location>
        <begin position="58"/>
        <end position="96"/>
    </location>
</feature>
<reference evidence="2 3" key="1">
    <citation type="submission" date="2019-08" db="EMBL/GenBank/DDBJ databases">
        <title>Whole-genome Sequencing of e-waste polymer degrading bacterium Pseudomonas sp. strain PE08.</title>
        <authorList>
            <person name="Kirdat K."/>
            <person name="Debbarma P."/>
            <person name="Narawade N."/>
            <person name="Suyal D."/>
            <person name="Thorat V."/>
            <person name="Shouche Y."/>
            <person name="Goel R."/>
            <person name="Yadav A."/>
        </authorList>
    </citation>
    <scope>NUCLEOTIDE SEQUENCE [LARGE SCALE GENOMIC DNA]</scope>
    <source>
        <strain evidence="2 3">PE08</strain>
    </source>
</reference>
<organism evidence="2 3">
    <name type="scientific">Metapseudomonas lalkuanensis</name>
    <dbReference type="NCBI Taxonomy" id="2604832"/>
    <lineage>
        <taxon>Bacteria</taxon>
        <taxon>Pseudomonadati</taxon>
        <taxon>Pseudomonadota</taxon>
        <taxon>Gammaproteobacteria</taxon>
        <taxon>Pseudomonadales</taxon>
        <taxon>Pseudomonadaceae</taxon>
        <taxon>Metapseudomonas</taxon>
    </lineage>
</organism>
<protein>
    <submittedName>
        <fullName evidence="2">Uncharacterized protein</fullName>
    </submittedName>
</protein>
<dbReference type="Proteomes" id="UP000327179">
    <property type="component" value="Chromosome"/>
</dbReference>
<evidence type="ECO:0000313" key="3">
    <source>
        <dbReference type="Proteomes" id="UP000327179"/>
    </source>
</evidence>
<evidence type="ECO:0000313" key="2">
    <source>
        <dbReference type="EMBL" id="QEY64617.1"/>
    </source>
</evidence>
<evidence type="ECO:0000256" key="1">
    <source>
        <dbReference type="SAM" id="Coils"/>
    </source>
</evidence>
<dbReference type="KEGG" id="plal:FXN65_22060"/>